<protein>
    <submittedName>
        <fullName evidence="1">Uncharacterized protein</fullName>
    </submittedName>
</protein>
<evidence type="ECO:0000313" key="1">
    <source>
        <dbReference type="EMBL" id="CAG9173895.1"/>
    </source>
</evidence>
<keyword evidence="2" id="KW-1185">Reference proteome</keyword>
<evidence type="ECO:0000313" key="2">
    <source>
        <dbReference type="Proteomes" id="UP000701702"/>
    </source>
</evidence>
<name>A0ABM8X203_9BURK</name>
<comment type="caution">
    <text evidence="1">The sequence shown here is derived from an EMBL/GenBank/DDBJ whole genome shotgun (WGS) entry which is preliminary data.</text>
</comment>
<reference evidence="1 2" key="1">
    <citation type="submission" date="2021-08" db="EMBL/GenBank/DDBJ databases">
        <authorList>
            <person name="Peeters C."/>
        </authorList>
    </citation>
    <scope>NUCLEOTIDE SEQUENCE [LARGE SCALE GENOMIC DNA]</scope>
    <source>
        <strain evidence="1 2">LMG 23994</strain>
    </source>
</reference>
<accession>A0ABM8X203</accession>
<organism evidence="1 2">
    <name type="scientific">Cupriavidus pinatubonensis</name>
    <dbReference type="NCBI Taxonomy" id="248026"/>
    <lineage>
        <taxon>Bacteria</taxon>
        <taxon>Pseudomonadati</taxon>
        <taxon>Pseudomonadota</taxon>
        <taxon>Betaproteobacteria</taxon>
        <taxon>Burkholderiales</taxon>
        <taxon>Burkholderiaceae</taxon>
        <taxon>Cupriavidus</taxon>
    </lineage>
</organism>
<sequence length="68" mass="7410">MSARRRGQAAFAACDLEAISATRRVRKDSGGLCVGDHPVSVSIRTWSHRAFPEPRSNPLKIKGFLTTA</sequence>
<proteinExistence type="predicted"/>
<dbReference type="EMBL" id="CAJZAF010000013">
    <property type="protein sequence ID" value="CAG9173895.1"/>
    <property type="molecule type" value="Genomic_DNA"/>
</dbReference>
<gene>
    <name evidence="1" type="ORF">LMG23994_02736</name>
</gene>
<dbReference type="Proteomes" id="UP000701702">
    <property type="component" value="Unassembled WGS sequence"/>
</dbReference>